<sequence length="1277" mass="144433">MTVTPQGVNNQIIWNSFNENSNLGSIVDNLSSNPDKVIQFSDFEWYERNGSVTYLTLIHIMEVDAGGTPIGNIKQYLLTSNDFGLSWSIMGVGNPNSPDGKKVLKADLSYQFRQSNIEVKKNNPNVLYIVSTQMEHINPTILENTNSYSLHKFDIINSSWSDLSRTGFYTGIGAQPFGFALNPSNEDNWWFYTNDVDKFENGTLTKLTGLYGGGFHPDVRDILIIGDEILAATDGGVYRTTIGANDHIMDISSEGLNMAQSYSLGLAQQPPFYVASGFWHSGLQVYNPDENIWHWGSMTDAKGGEVFFLNNEIFSFENTQSNSRIIKKFNDFTHLYTNQGNNFKGSENLYERSYFIKPAGLTDKLAYNTDDDNFTAITIFNNNTYPSVYSEAEPIVIPNEPDKVAVLFTNQNEDQMLHIYGGLNKTTPEQNLEKDFNLTQIYETIDGTPGLQTNVMNFVFDHRRNGKFWTILKPSPEWGITGKGRIVEYDPVYDEFIDLSYPIDDDPQSNSIFPSWMHINSLEMDRETGVLYLGTGHGVYYIDRENEIWRRYSKDVPMFKSKISIRHCTGELFTSTSYRGIWYADLLRNENTPPLEWKITGIETWVERMNLFCTLVIEPGAKLTIKGELYVFGNQKIVVKPGGKLVVDGGIITSECGSAWGGIEVWGNPQESQLTTNQGYLLIHNGALIENARTAIHVWESGNWNSTGGIVMAYNSTFKNNWRSVEYISYHDFLPSGHERTNRGLFSNCEFLWDDEYEDIFGTDTYTGITMYDVNGVRIHGCDFIDNRTYISNFNNRPTGILSIDASYRVAGKSLTFSPNTTHTEYNETDYDIGKFINLKEGVRASNSNSQATVIIDHIKFLNSRSGVILSAVDNSTVTRNLFEYNSDHPNDISQMNQLSLNEPTSFTVEGNHFINSEIGSAIVGTIQANTGMEQNEIYRNKYEGTYLGNYAIGKNTNDLSGPLLASGLQWLCNDYNNYKFDEFVFSFNSTQGDGHGVRLKQGFANEAAGNKFTNGFDDQQNEFHFSTTDPDNLIYYAFDNPIEIPTELTGNVGVQVINKENVCQSNFNTLITGVSSRFLREPTKQFLESEFAENSEELSLKMIALDSLENVANSSEMYSTVNNLNVDNMMQVRNSLELASPYLSTELLKLVGTRSAPQYPHLWYKDLILMNIEVAQDNTFMEYLLTKNNPLPQNLYDEINDVRNQSITARGEKVNEIIDLDTRKSNIIKLLITNELSDTTAINWSSFNNLVALREDVVSKSQLVDSYFWKEAINSK</sequence>
<dbReference type="AlphaFoldDB" id="A0A2U2XE20"/>
<comment type="caution">
    <text evidence="1">The sequence shown here is derived from an EMBL/GenBank/DDBJ whole genome shotgun (WGS) entry which is preliminary data.</text>
</comment>
<evidence type="ECO:0008006" key="3">
    <source>
        <dbReference type="Google" id="ProtNLM"/>
    </source>
</evidence>
<name>A0A2U2XE20_9FLAO</name>
<evidence type="ECO:0000313" key="2">
    <source>
        <dbReference type="Proteomes" id="UP000245370"/>
    </source>
</evidence>
<reference evidence="1 2" key="1">
    <citation type="submission" date="2018-05" db="EMBL/GenBank/DDBJ databases">
        <title>Brumimicrobium oceani sp. nov., isolated from coastal sediment.</title>
        <authorList>
            <person name="Kou Y."/>
        </authorList>
    </citation>
    <scope>NUCLEOTIDE SEQUENCE [LARGE SCALE GENOMIC DNA]</scope>
    <source>
        <strain evidence="1 2">C305</strain>
    </source>
</reference>
<keyword evidence="2" id="KW-1185">Reference proteome</keyword>
<accession>A0A2U2XE20</accession>
<protein>
    <recommendedName>
        <fullName evidence="3">Right handed beta helix domain-containing protein</fullName>
    </recommendedName>
</protein>
<proteinExistence type="predicted"/>
<dbReference type="Proteomes" id="UP000245370">
    <property type="component" value="Unassembled WGS sequence"/>
</dbReference>
<organism evidence="1 2">
    <name type="scientific">Brumimicrobium oceani</name>
    <dbReference type="NCBI Taxonomy" id="2100725"/>
    <lineage>
        <taxon>Bacteria</taxon>
        <taxon>Pseudomonadati</taxon>
        <taxon>Bacteroidota</taxon>
        <taxon>Flavobacteriia</taxon>
        <taxon>Flavobacteriales</taxon>
        <taxon>Crocinitomicaceae</taxon>
        <taxon>Brumimicrobium</taxon>
    </lineage>
</organism>
<reference evidence="1 2" key="2">
    <citation type="submission" date="2018-05" db="EMBL/GenBank/DDBJ databases">
        <authorList>
            <person name="Lanie J.A."/>
            <person name="Ng W.-L."/>
            <person name="Kazmierczak K.M."/>
            <person name="Andrzejewski T.M."/>
            <person name="Davidsen T.M."/>
            <person name="Wayne K.J."/>
            <person name="Tettelin H."/>
            <person name="Glass J.I."/>
            <person name="Rusch D."/>
            <person name="Podicherti R."/>
            <person name="Tsui H.-C.T."/>
            <person name="Winkler M.E."/>
        </authorList>
    </citation>
    <scope>NUCLEOTIDE SEQUENCE [LARGE SCALE GENOMIC DNA]</scope>
    <source>
        <strain evidence="1 2">C305</strain>
    </source>
</reference>
<dbReference type="EMBL" id="QFRJ01000003">
    <property type="protein sequence ID" value="PWH86056.1"/>
    <property type="molecule type" value="Genomic_DNA"/>
</dbReference>
<gene>
    <name evidence="1" type="ORF">DIT68_05735</name>
</gene>
<evidence type="ECO:0000313" key="1">
    <source>
        <dbReference type="EMBL" id="PWH86056.1"/>
    </source>
</evidence>